<dbReference type="InterPro" id="IPR013078">
    <property type="entry name" value="His_Pase_superF_clade-1"/>
</dbReference>
<dbReference type="SUPFAM" id="SSF53254">
    <property type="entry name" value="Phosphoglycerate mutase-like"/>
    <property type="match status" value="1"/>
</dbReference>
<feature type="active site" description="Proton donor/acceptor" evidence="3">
    <location>
        <position position="81"/>
    </location>
</feature>
<reference evidence="5 6" key="1">
    <citation type="submission" date="2021-11" db="EMBL/GenBank/DDBJ databases">
        <title>Lacrimispora sp. nov. NSJ-141 isolated from human feces.</title>
        <authorList>
            <person name="Abdugheni R."/>
        </authorList>
    </citation>
    <scope>NUCLEOTIDE SEQUENCE [LARGE SCALE GENOMIC DNA]</scope>
    <source>
        <strain evidence="5 6">NSJ-141</strain>
    </source>
</reference>
<sequence>MEIYLIRHGQTDWNARGIMQGQTDIPLNAAGRSQAEALAESLKALPIKALYSSPLTRALETAQILGKVLRLTPFLLSSMKETHMGRWEGKTWAQIKDSDSRAYEAWQADPFRIPHPEGESYAQVAARAKEALLSLEKGKTPAAVVTHGDVMLALQTLSGETFTHDTVHGIMAGMERLGLSNSCVWKFSLNEGKLQFDGPLFIDNGFTR</sequence>
<dbReference type="InterPro" id="IPR029033">
    <property type="entry name" value="His_PPase_superfam"/>
</dbReference>
<dbReference type="PANTHER" id="PTHR48100">
    <property type="entry name" value="BROAD-SPECIFICITY PHOSPHATASE YOR283W-RELATED"/>
    <property type="match status" value="1"/>
</dbReference>
<dbReference type="GO" id="GO:0005737">
    <property type="term" value="C:cytoplasm"/>
    <property type="evidence" value="ECO:0007669"/>
    <property type="project" value="TreeGrafter"/>
</dbReference>
<dbReference type="Pfam" id="PF00300">
    <property type="entry name" value="His_Phos_1"/>
    <property type="match status" value="1"/>
</dbReference>
<comment type="caution">
    <text evidence="5">The sequence shown here is derived from an EMBL/GenBank/DDBJ whole genome shotgun (WGS) entry which is preliminary data.</text>
</comment>
<dbReference type="AlphaFoldDB" id="A0AAP2RGG7"/>
<feature type="binding site" evidence="4">
    <location>
        <position position="57"/>
    </location>
    <ligand>
        <name>substrate</name>
    </ligand>
</feature>
<evidence type="ECO:0000313" key="6">
    <source>
        <dbReference type="Proteomes" id="UP001299265"/>
    </source>
</evidence>
<dbReference type="CDD" id="cd07067">
    <property type="entry name" value="HP_PGM_like"/>
    <property type="match status" value="1"/>
</dbReference>
<feature type="binding site" evidence="4">
    <location>
        <begin position="7"/>
        <end position="14"/>
    </location>
    <ligand>
        <name>substrate</name>
    </ligand>
</feature>
<dbReference type="RefSeq" id="WP_231061131.1">
    <property type="nucleotide sequence ID" value="NZ_JAJNOR010000001.1"/>
</dbReference>
<evidence type="ECO:0000256" key="1">
    <source>
        <dbReference type="ARBA" id="ARBA00023152"/>
    </source>
</evidence>
<dbReference type="GO" id="GO:0016791">
    <property type="term" value="F:phosphatase activity"/>
    <property type="evidence" value="ECO:0007669"/>
    <property type="project" value="TreeGrafter"/>
</dbReference>
<proteinExistence type="predicted"/>
<dbReference type="PROSITE" id="PS00175">
    <property type="entry name" value="PG_MUTASE"/>
    <property type="match status" value="1"/>
</dbReference>
<organism evidence="5 6">
    <name type="scientific">Lientehia hominis</name>
    <dbReference type="NCBI Taxonomy" id="2897778"/>
    <lineage>
        <taxon>Bacteria</taxon>
        <taxon>Bacillati</taxon>
        <taxon>Bacillota</taxon>
        <taxon>Clostridia</taxon>
        <taxon>Lachnospirales</taxon>
        <taxon>Lachnospiraceae</taxon>
        <taxon>Lientehia</taxon>
    </lineage>
</organism>
<gene>
    <name evidence="5" type="ORF">LQE92_00885</name>
</gene>
<dbReference type="Gene3D" id="3.40.50.1240">
    <property type="entry name" value="Phosphoglycerate mutase-like"/>
    <property type="match status" value="1"/>
</dbReference>
<evidence type="ECO:0000313" key="5">
    <source>
        <dbReference type="EMBL" id="MCD2491180.1"/>
    </source>
</evidence>
<dbReference type="InterPro" id="IPR050275">
    <property type="entry name" value="PGM_Phosphatase"/>
</dbReference>
<evidence type="ECO:0000256" key="4">
    <source>
        <dbReference type="PIRSR" id="PIRSR613078-2"/>
    </source>
</evidence>
<dbReference type="InterPro" id="IPR001345">
    <property type="entry name" value="PG/BPGM_mutase_AS"/>
</dbReference>
<name>A0AAP2RGG7_9FIRM</name>
<keyword evidence="2" id="KW-0413">Isomerase</keyword>
<evidence type="ECO:0000256" key="3">
    <source>
        <dbReference type="PIRSR" id="PIRSR613078-1"/>
    </source>
</evidence>
<dbReference type="SMART" id="SM00855">
    <property type="entry name" value="PGAM"/>
    <property type="match status" value="1"/>
</dbReference>
<evidence type="ECO:0000256" key="2">
    <source>
        <dbReference type="ARBA" id="ARBA00023235"/>
    </source>
</evidence>
<keyword evidence="6" id="KW-1185">Reference proteome</keyword>
<keyword evidence="1" id="KW-0324">Glycolysis</keyword>
<protein>
    <submittedName>
        <fullName evidence="5">Histidine phosphatase family protein</fullName>
    </submittedName>
</protein>
<accession>A0AAP2RGG7</accession>
<dbReference type="EMBL" id="JAJNOR010000001">
    <property type="protein sequence ID" value="MCD2491180.1"/>
    <property type="molecule type" value="Genomic_DNA"/>
</dbReference>
<dbReference type="PANTHER" id="PTHR48100:SF1">
    <property type="entry name" value="HISTIDINE PHOSPHATASE FAMILY PROTEIN-RELATED"/>
    <property type="match status" value="1"/>
</dbReference>
<feature type="active site" description="Tele-phosphohistidine intermediate" evidence="3">
    <location>
        <position position="8"/>
    </location>
</feature>
<dbReference type="Proteomes" id="UP001299265">
    <property type="component" value="Unassembled WGS sequence"/>
</dbReference>